<accession>A0A8J5FT79</accession>
<dbReference type="EMBL" id="JACMSC010000015">
    <property type="protein sequence ID" value="KAG6485186.1"/>
    <property type="molecule type" value="Genomic_DNA"/>
</dbReference>
<organism evidence="10 11">
    <name type="scientific">Zingiber officinale</name>
    <name type="common">Ginger</name>
    <name type="synonym">Amomum zingiber</name>
    <dbReference type="NCBI Taxonomy" id="94328"/>
    <lineage>
        <taxon>Eukaryota</taxon>
        <taxon>Viridiplantae</taxon>
        <taxon>Streptophyta</taxon>
        <taxon>Embryophyta</taxon>
        <taxon>Tracheophyta</taxon>
        <taxon>Spermatophyta</taxon>
        <taxon>Magnoliopsida</taxon>
        <taxon>Liliopsida</taxon>
        <taxon>Zingiberales</taxon>
        <taxon>Zingiberaceae</taxon>
        <taxon>Zingiber</taxon>
    </lineage>
</organism>
<dbReference type="SMART" id="SM00717">
    <property type="entry name" value="SANT"/>
    <property type="match status" value="2"/>
</dbReference>
<proteinExistence type="predicted"/>
<keyword evidence="4" id="KW-0238">DNA-binding</keyword>
<dbReference type="InterPro" id="IPR001005">
    <property type="entry name" value="SANT/Myb"/>
</dbReference>
<keyword evidence="6" id="KW-0539">Nucleus</keyword>
<evidence type="ECO:0000256" key="7">
    <source>
        <dbReference type="SAM" id="MobiDB-lite"/>
    </source>
</evidence>
<keyword evidence="3" id="KW-0805">Transcription regulation</keyword>
<evidence type="ECO:0000256" key="3">
    <source>
        <dbReference type="ARBA" id="ARBA00023015"/>
    </source>
</evidence>
<reference evidence="10 11" key="1">
    <citation type="submission" date="2020-08" db="EMBL/GenBank/DDBJ databases">
        <title>Plant Genome Project.</title>
        <authorList>
            <person name="Zhang R.-G."/>
        </authorList>
    </citation>
    <scope>NUCLEOTIDE SEQUENCE [LARGE SCALE GENOMIC DNA]</scope>
    <source>
        <tissue evidence="10">Rhizome</tissue>
    </source>
</reference>
<dbReference type="AlphaFoldDB" id="A0A8J5FT79"/>
<feature type="domain" description="Myb-like" evidence="8">
    <location>
        <begin position="9"/>
        <end position="61"/>
    </location>
</feature>
<evidence type="ECO:0000313" key="10">
    <source>
        <dbReference type="EMBL" id="KAG6485186.1"/>
    </source>
</evidence>
<dbReference type="PROSITE" id="PS50090">
    <property type="entry name" value="MYB_LIKE"/>
    <property type="match status" value="2"/>
</dbReference>
<dbReference type="InterPro" id="IPR017930">
    <property type="entry name" value="Myb_dom"/>
</dbReference>
<evidence type="ECO:0000256" key="1">
    <source>
        <dbReference type="ARBA" id="ARBA00004123"/>
    </source>
</evidence>
<dbReference type="CDD" id="cd00167">
    <property type="entry name" value="SANT"/>
    <property type="match status" value="2"/>
</dbReference>
<name>A0A8J5FT79_ZINOF</name>
<dbReference type="PANTHER" id="PTHR47999">
    <property type="entry name" value="TRANSCRIPTION FACTOR MYB8-RELATED-RELATED"/>
    <property type="match status" value="1"/>
</dbReference>
<keyword evidence="5" id="KW-0804">Transcription</keyword>
<comment type="caution">
    <text evidence="10">The sequence shown here is derived from an EMBL/GenBank/DDBJ whole genome shotgun (WGS) entry which is preliminary data.</text>
</comment>
<dbReference type="FunFam" id="1.10.10.60:FF:000001">
    <property type="entry name" value="MYB-related transcription factor"/>
    <property type="match status" value="1"/>
</dbReference>
<dbReference type="InterPro" id="IPR015495">
    <property type="entry name" value="Myb_TF_plants"/>
</dbReference>
<evidence type="ECO:0000259" key="8">
    <source>
        <dbReference type="PROSITE" id="PS50090"/>
    </source>
</evidence>
<evidence type="ECO:0000256" key="4">
    <source>
        <dbReference type="ARBA" id="ARBA00023125"/>
    </source>
</evidence>
<comment type="subcellular location">
    <subcellularLocation>
        <location evidence="1">Nucleus</location>
    </subcellularLocation>
</comment>
<dbReference type="PROSITE" id="PS51294">
    <property type="entry name" value="HTH_MYB"/>
    <property type="match status" value="2"/>
</dbReference>
<dbReference type="OrthoDB" id="2143914at2759"/>
<dbReference type="GO" id="GO:0003677">
    <property type="term" value="F:DNA binding"/>
    <property type="evidence" value="ECO:0007669"/>
    <property type="project" value="UniProtKB-KW"/>
</dbReference>
<evidence type="ECO:0000313" key="11">
    <source>
        <dbReference type="Proteomes" id="UP000734854"/>
    </source>
</evidence>
<feature type="domain" description="HTH myb-type" evidence="9">
    <location>
        <begin position="62"/>
        <end position="116"/>
    </location>
</feature>
<evidence type="ECO:0000256" key="6">
    <source>
        <dbReference type="ARBA" id="ARBA00023242"/>
    </source>
</evidence>
<sequence length="282" mass="31828">MGRKPCCAKEGINRGAWTALEDQILVSYINTYGEGKWRNLPKKAGLNRCGKSCRLRWLNYLRPGIKRGNISVDEEELIVRLHKLLGNRWSLIAGRLPGRTDNEIKNYWNTTLGKKVRGASKANKDDLNITSNYSDPSPERAGTEAAPGPDKITAVIQTKAQRCTRTFFQQEQLPLLQPPPAAAPQTPLDYLEELQQLLPSVDPSEELLLVQQEAPKSAEEVVEDPRLTLSLDDDDDAFFFQGLNENLRETEGGFDQLHAEFDLTSMDSFLDGENEWMHLLDF</sequence>
<feature type="domain" description="Myb-like" evidence="8">
    <location>
        <begin position="62"/>
        <end position="112"/>
    </location>
</feature>
<dbReference type="Proteomes" id="UP000734854">
    <property type="component" value="Unassembled WGS sequence"/>
</dbReference>
<evidence type="ECO:0000256" key="5">
    <source>
        <dbReference type="ARBA" id="ARBA00023163"/>
    </source>
</evidence>
<gene>
    <name evidence="10" type="ORF">ZIOFF_053716</name>
</gene>
<keyword evidence="11" id="KW-1185">Reference proteome</keyword>
<protein>
    <submittedName>
        <fullName evidence="10">Uncharacterized protein</fullName>
    </submittedName>
</protein>
<keyword evidence="2" id="KW-0677">Repeat</keyword>
<feature type="region of interest" description="Disordered" evidence="7">
    <location>
        <begin position="119"/>
        <end position="147"/>
    </location>
</feature>
<dbReference type="PANTHER" id="PTHR47999:SF96">
    <property type="entry name" value="TRANSCRIPTION REPRESSOR MYB6-LIKE"/>
    <property type="match status" value="1"/>
</dbReference>
<evidence type="ECO:0000259" key="9">
    <source>
        <dbReference type="PROSITE" id="PS51294"/>
    </source>
</evidence>
<dbReference type="Pfam" id="PF00249">
    <property type="entry name" value="Myb_DNA-binding"/>
    <property type="match status" value="2"/>
</dbReference>
<dbReference type="GO" id="GO:0005634">
    <property type="term" value="C:nucleus"/>
    <property type="evidence" value="ECO:0007669"/>
    <property type="project" value="UniProtKB-SubCell"/>
</dbReference>
<feature type="domain" description="HTH myb-type" evidence="9">
    <location>
        <begin position="9"/>
        <end position="61"/>
    </location>
</feature>
<evidence type="ECO:0000256" key="2">
    <source>
        <dbReference type="ARBA" id="ARBA00022737"/>
    </source>
</evidence>